<keyword evidence="5" id="KW-0443">Lipid metabolism</keyword>
<dbReference type="SUPFAM" id="SSF56024">
    <property type="entry name" value="Phospholipase D/nuclease"/>
    <property type="match status" value="2"/>
</dbReference>
<comment type="caution">
    <text evidence="10">The sequence shown here is derived from an EMBL/GenBank/DDBJ whole genome shotgun (WGS) entry which is preliminary data.</text>
</comment>
<keyword evidence="4 6" id="KW-0442">Lipid degradation</keyword>
<dbReference type="EC" id="3.1.4.4" evidence="6"/>
<feature type="transmembrane region" description="Helical" evidence="8">
    <location>
        <begin position="845"/>
        <end position="866"/>
    </location>
</feature>
<dbReference type="SUPFAM" id="SSF50729">
    <property type="entry name" value="PH domain-like"/>
    <property type="match status" value="1"/>
</dbReference>
<evidence type="ECO:0000256" key="6">
    <source>
        <dbReference type="PIRNR" id="PIRNR009376"/>
    </source>
</evidence>
<proteinExistence type="inferred from homology"/>
<keyword evidence="8" id="KW-1133">Transmembrane helix</keyword>
<dbReference type="Pfam" id="PF00614">
    <property type="entry name" value="PLDc"/>
    <property type="match status" value="1"/>
</dbReference>
<dbReference type="InterPro" id="IPR001736">
    <property type="entry name" value="PLipase_D/transphosphatidylase"/>
</dbReference>
<evidence type="ECO:0000256" key="7">
    <source>
        <dbReference type="SAM" id="MobiDB-lite"/>
    </source>
</evidence>
<evidence type="ECO:0000313" key="10">
    <source>
        <dbReference type="EMBL" id="KAK6146203.1"/>
    </source>
</evidence>
<protein>
    <recommendedName>
        <fullName evidence="6">Phospholipase</fullName>
        <ecNumber evidence="6">3.1.4.4</ecNumber>
    </recommendedName>
</protein>
<dbReference type="InterPro" id="IPR016555">
    <property type="entry name" value="PLipase_D_euk"/>
</dbReference>
<feature type="region of interest" description="Disordered" evidence="7">
    <location>
        <begin position="1216"/>
        <end position="1242"/>
    </location>
</feature>
<dbReference type="Gene3D" id="3.30.870.10">
    <property type="entry name" value="Endonuclease Chain A"/>
    <property type="match status" value="2"/>
</dbReference>
<evidence type="ECO:0000259" key="9">
    <source>
        <dbReference type="PROSITE" id="PS50035"/>
    </source>
</evidence>
<feature type="domain" description="PLD phosphodiesterase" evidence="9">
    <location>
        <begin position="563"/>
        <end position="590"/>
    </location>
</feature>
<evidence type="ECO:0000256" key="3">
    <source>
        <dbReference type="ARBA" id="ARBA00022801"/>
    </source>
</evidence>
<dbReference type="InterPro" id="IPR025202">
    <property type="entry name" value="PLD-like_dom"/>
</dbReference>
<comment type="similarity">
    <text evidence="6">Belongs to the phospholipase D family.</text>
</comment>
<accession>A0ABR0WFA6</accession>
<keyword evidence="11" id="KW-1185">Reference proteome</keyword>
<organism evidence="10 11">
    <name type="scientific">Rehmannia glutinosa</name>
    <name type="common">Chinese foxglove</name>
    <dbReference type="NCBI Taxonomy" id="99300"/>
    <lineage>
        <taxon>Eukaryota</taxon>
        <taxon>Viridiplantae</taxon>
        <taxon>Streptophyta</taxon>
        <taxon>Embryophyta</taxon>
        <taxon>Tracheophyta</taxon>
        <taxon>Spermatophyta</taxon>
        <taxon>Magnoliopsida</taxon>
        <taxon>eudicotyledons</taxon>
        <taxon>Gunneridae</taxon>
        <taxon>Pentapetalae</taxon>
        <taxon>asterids</taxon>
        <taxon>lamiids</taxon>
        <taxon>Lamiales</taxon>
        <taxon>Orobanchaceae</taxon>
        <taxon>Rehmannieae</taxon>
        <taxon>Rehmannia</taxon>
    </lineage>
</organism>
<dbReference type="SMART" id="SM00155">
    <property type="entry name" value="PLDc"/>
    <property type="match status" value="2"/>
</dbReference>
<dbReference type="CDD" id="cd09138">
    <property type="entry name" value="PLDc_vPLD1_2_yPLD_like_1"/>
    <property type="match status" value="1"/>
</dbReference>
<evidence type="ECO:0000256" key="4">
    <source>
        <dbReference type="ARBA" id="ARBA00022963"/>
    </source>
</evidence>
<dbReference type="Proteomes" id="UP001318860">
    <property type="component" value="Unassembled WGS sequence"/>
</dbReference>
<sequence>MQTEVAAPSEFPSMTSSFFSFHQQNIPGGESGRIFDDLPKASIVQVSRPDAGDISPIQLTYTIEFQYKEGIVVKGGDLRDKGHEVVTKVRLAKAGWGTRPANISALVLERRKVLSLRMLRGDSRSACKALRKENQFKWQLVKKASQVFYLHFALKKRKFIEEMHEKQEQVKEWLQNLGLGDHAAVMQDDEEPDDEAVPLRNDEIAKNRDVPSIAALPIIRPALGRQYSMSDRAKGAMQGYLNHFLSNIDIVNSQEVCKFLEVSKLSFSPEYGPKLKEDYIMVKHLPKIMDNADDTKCCSCQWFCCCRDNWQKWFASSIDPLSHSYIKEIKNLLFTCIDIVEVWAVLKPGFLAFLKDPSDPKPLDIVVFDVLPASDGNGGPSVFGERALVHKQFCMLLEVTCGTRSIKLRTKSNAKVKDWVAAINDAGLRPPEGWCHPHRFGSFAPPRGLIEDGSQAQWFVDGCAAFEAISLAIEEAKSEIFICGWWLCPELYMRRPFHFHASSRLDSLLESKAKQGVQVYILLYKEVALALKINSVHSKRKLLGIHENIRVLRYPDHFSSGVYLWSHHEKIVIVDHQICFVGGLDLCFGRYDSGEHRVGDHPSQIWPGKDYYNPRESEPNSWEDTMKDELDRLKYPRMPWHDVHCALWGPPCRDVARHFVQRWNYAKHHMVIPHYLGKSKEIDIGDKNDYGNHQDLKRNDSFSSVSSFQDVPLLMPQEADGLDSVKIEPKLNGFNTLHDLHGQQSRSSKSPFFFRKSKIEPLISDMPMRGFVDDLDTLDLHSELSSNVMQPGLEVPEKEWWETQERGGQVVSTDEIGQVGPRVSCRCQHILASVSINLCIVLRSAYYLVASLMCFVCNIGLSLIIVMDDRSQIIRSVSQWSAGTSQIEESIHNAYCSLIDRAEHYVYIENQFFISGLSGDEIIQNRVLEALYRRIMRAHNEKKCFRVIIVIPLLPGFQGGVDDSGAASVRAIMHWQYRTICRGNNSILHNLYNLVGPRMYDYISFYGLRAYGKLFDDGPVGTSQVYVHSKIMIIDDHTTLIGSANINDRSLLGSRDSEIGVLIEDKEFVDSWIGGRPWKAGKFALSLRLSLWSEHIGLHAGETNTMIYQDVFSCIPNDLIHTRVSLRQSMSFWREKIGHTTTDLGIAPNKLETYQNGDVTGTDPMERLKSVKGHLVSFPLDFMCKEDLRPVFNESEYYASPQGSSRNGGLGRLGQEEAMVSRRGSSPLLPPPPAAEAATEMKREERNECCVRKAEKKVMAVGLVVDVWKKTMRNGQQDQVRLEVRAFLSFPC</sequence>
<evidence type="ECO:0000256" key="5">
    <source>
        <dbReference type="ARBA" id="ARBA00023098"/>
    </source>
</evidence>
<evidence type="ECO:0000313" key="11">
    <source>
        <dbReference type="Proteomes" id="UP001318860"/>
    </source>
</evidence>
<evidence type="ECO:0000256" key="2">
    <source>
        <dbReference type="ARBA" id="ARBA00022737"/>
    </source>
</evidence>
<keyword evidence="2" id="KW-0677">Repeat</keyword>
<name>A0ABR0WFA6_REHGL</name>
<dbReference type="CDD" id="cd09141">
    <property type="entry name" value="PLDc_vPLD1_2_yPLD_like_2"/>
    <property type="match status" value="1"/>
</dbReference>
<gene>
    <name evidence="10" type="ORF">DH2020_020072</name>
</gene>
<keyword evidence="8" id="KW-0472">Membrane</keyword>
<dbReference type="InterPro" id="IPR015679">
    <property type="entry name" value="PLipase_D_fam"/>
</dbReference>
<dbReference type="PROSITE" id="PS50035">
    <property type="entry name" value="PLD"/>
    <property type="match status" value="2"/>
</dbReference>
<dbReference type="PIRSF" id="PIRSF009376">
    <property type="entry name" value="Phospholipase_D_euk"/>
    <property type="match status" value="1"/>
</dbReference>
<keyword evidence="3 6" id="KW-0378">Hydrolase</keyword>
<dbReference type="Pfam" id="PF13091">
    <property type="entry name" value="PLDc_2"/>
    <property type="match status" value="1"/>
</dbReference>
<dbReference type="PANTHER" id="PTHR18896">
    <property type="entry name" value="PHOSPHOLIPASE D"/>
    <property type="match status" value="1"/>
</dbReference>
<dbReference type="EMBL" id="JABTTQ020000011">
    <property type="protein sequence ID" value="KAK6146203.1"/>
    <property type="molecule type" value="Genomic_DNA"/>
</dbReference>
<evidence type="ECO:0000256" key="8">
    <source>
        <dbReference type="SAM" id="Phobius"/>
    </source>
</evidence>
<keyword evidence="8" id="KW-0812">Transmembrane</keyword>
<reference evidence="10 11" key="1">
    <citation type="journal article" date="2021" name="Comput. Struct. Biotechnol. J.">
        <title>De novo genome assembly of the potent medicinal plant Rehmannia glutinosa using nanopore technology.</title>
        <authorList>
            <person name="Ma L."/>
            <person name="Dong C."/>
            <person name="Song C."/>
            <person name="Wang X."/>
            <person name="Zheng X."/>
            <person name="Niu Y."/>
            <person name="Chen S."/>
            <person name="Feng W."/>
        </authorList>
    </citation>
    <scope>NUCLEOTIDE SEQUENCE [LARGE SCALE GENOMIC DNA]</scope>
    <source>
        <strain evidence="10">DH-2019</strain>
    </source>
</reference>
<comment type="catalytic activity">
    <reaction evidence="1 6">
        <text>a 1,2-diacyl-sn-glycero-3-phosphocholine + H2O = a 1,2-diacyl-sn-glycero-3-phosphate + choline + H(+)</text>
        <dbReference type="Rhea" id="RHEA:14445"/>
        <dbReference type="ChEBI" id="CHEBI:15354"/>
        <dbReference type="ChEBI" id="CHEBI:15377"/>
        <dbReference type="ChEBI" id="CHEBI:15378"/>
        <dbReference type="ChEBI" id="CHEBI:57643"/>
        <dbReference type="ChEBI" id="CHEBI:58608"/>
        <dbReference type="EC" id="3.1.4.4"/>
    </reaction>
</comment>
<evidence type="ECO:0000256" key="1">
    <source>
        <dbReference type="ARBA" id="ARBA00000798"/>
    </source>
</evidence>
<feature type="domain" description="PLD phosphodiesterase" evidence="9">
    <location>
        <begin position="1023"/>
        <end position="1050"/>
    </location>
</feature>
<dbReference type="PANTHER" id="PTHR18896:SF76">
    <property type="entry name" value="PHOSPHOLIPASE"/>
    <property type="match status" value="1"/>
</dbReference>